<dbReference type="EMBL" id="CP044463">
    <property type="protein sequence ID" value="QIC67783.1"/>
    <property type="molecule type" value="Genomic_DNA"/>
</dbReference>
<comment type="catalytic activity">
    <reaction evidence="5">
        <text>(6S)-5-formyl-5,6,7,8-tetrahydrofolate + ATP = (6R)-5,10-methenyltetrahydrofolate + ADP + phosphate</text>
        <dbReference type="Rhea" id="RHEA:10488"/>
        <dbReference type="ChEBI" id="CHEBI:30616"/>
        <dbReference type="ChEBI" id="CHEBI:43474"/>
        <dbReference type="ChEBI" id="CHEBI:57455"/>
        <dbReference type="ChEBI" id="CHEBI:57457"/>
        <dbReference type="ChEBI" id="CHEBI:456216"/>
        <dbReference type="EC" id="6.3.3.2"/>
    </reaction>
</comment>
<keyword evidence="5" id="KW-0460">Magnesium</keyword>
<name>A0AAE7BXZ4_9GAMM</name>
<keyword evidence="3 4" id="KW-0067">ATP-binding</keyword>
<accession>A0AAE7BXZ4</accession>
<comment type="cofactor">
    <cofactor evidence="5">
        <name>Mg(2+)</name>
        <dbReference type="ChEBI" id="CHEBI:18420"/>
    </cofactor>
</comment>
<dbReference type="GO" id="GO:0035999">
    <property type="term" value="P:tetrahydrofolate interconversion"/>
    <property type="evidence" value="ECO:0007669"/>
    <property type="project" value="TreeGrafter"/>
</dbReference>
<dbReference type="InterPro" id="IPR037171">
    <property type="entry name" value="NagB/RpiA_transferase-like"/>
</dbReference>
<keyword evidence="6" id="KW-0436">Ligase</keyword>
<dbReference type="EC" id="6.3.3.2" evidence="5"/>
<evidence type="ECO:0000256" key="3">
    <source>
        <dbReference type="ARBA" id="ARBA00022840"/>
    </source>
</evidence>
<dbReference type="PANTHER" id="PTHR23407:SF1">
    <property type="entry name" value="5-FORMYLTETRAHYDROFOLATE CYCLO-LIGASE"/>
    <property type="match status" value="1"/>
</dbReference>
<feature type="binding site" evidence="4">
    <location>
        <begin position="137"/>
        <end position="145"/>
    </location>
    <ligand>
        <name>ATP</name>
        <dbReference type="ChEBI" id="CHEBI:30616"/>
    </ligand>
</feature>
<dbReference type="Proteomes" id="UP000503505">
    <property type="component" value="Chromosome"/>
</dbReference>
<gene>
    <name evidence="6" type="ORF">FSC10_10600</name>
</gene>
<evidence type="ECO:0000256" key="5">
    <source>
        <dbReference type="RuleBase" id="RU361279"/>
    </source>
</evidence>
<dbReference type="Pfam" id="PF01812">
    <property type="entry name" value="5-FTHF_cyc-lig"/>
    <property type="match status" value="1"/>
</dbReference>
<dbReference type="PIRSF" id="PIRSF006806">
    <property type="entry name" value="FTHF_cligase"/>
    <property type="match status" value="1"/>
</dbReference>
<dbReference type="InterPro" id="IPR024185">
    <property type="entry name" value="FTHF_cligase-like_sf"/>
</dbReference>
<evidence type="ECO:0000256" key="4">
    <source>
        <dbReference type="PIRSR" id="PIRSR006806-1"/>
    </source>
</evidence>
<keyword evidence="2 4" id="KW-0547">Nucleotide-binding</keyword>
<feature type="binding site" evidence="4">
    <location>
        <position position="51"/>
    </location>
    <ligand>
        <name>substrate</name>
    </ligand>
</feature>
<evidence type="ECO:0000313" key="7">
    <source>
        <dbReference type="Proteomes" id="UP000503505"/>
    </source>
</evidence>
<comment type="similarity">
    <text evidence="1 5">Belongs to the 5-formyltetrahydrofolate cyclo-ligase family.</text>
</comment>
<dbReference type="Gene3D" id="3.40.50.10420">
    <property type="entry name" value="NagB/RpiA/CoA transferase-like"/>
    <property type="match status" value="1"/>
</dbReference>
<keyword evidence="5" id="KW-0479">Metal-binding</keyword>
<dbReference type="PANTHER" id="PTHR23407">
    <property type="entry name" value="ATPASE INHIBITOR/5-FORMYLTETRAHYDROFOLATE CYCLO-LIGASE"/>
    <property type="match status" value="1"/>
</dbReference>
<dbReference type="NCBIfam" id="TIGR02727">
    <property type="entry name" value="MTHFS_bact"/>
    <property type="match status" value="1"/>
</dbReference>
<proteinExistence type="inferred from homology"/>
<dbReference type="InterPro" id="IPR002698">
    <property type="entry name" value="FTHF_cligase"/>
</dbReference>
<dbReference type="GO" id="GO:0046872">
    <property type="term" value="F:metal ion binding"/>
    <property type="evidence" value="ECO:0007669"/>
    <property type="project" value="UniProtKB-KW"/>
</dbReference>
<protein>
    <recommendedName>
        <fullName evidence="5">5-formyltetrahydrofolate cyclo-ligase</fullName>
        <ecNumber evidence="5">6.3.3.2</ecNumber>
    </recommendedName>
</protein>
<evidence type="ECO:0000256" key="2">
    <source>
        <dbReference type="ARBA" id="ARBA00022741"/>
    </source>
</evidence>
<dbReference type="SUPFAM" id="SSF100950">
    <property type="entry name" value="NagB/RpiA/CoA transferase-like"/>
    <property type="match status" value="1"/>
</dbReference>
<evidence type="ECO:0000256" key="1">
    <source>
        <dbReference type="ARBA" id="ARBA00010638"/>
    </source>
</evidence>
<dbReference type="GO" id="GO:0030272">
    <property type="term" value="F:5-formyltetrahydrofolate cyclo-ligase activity"/>
    <property type="evidence" value="ECO:0007669"/>
    <property type="project" value="UniProtKB-EC"/>
</dbReference>
<dbReference type="GO" id="GO:0009396">
    <property type="term" value="P:folic acid-containing compound biosynthetic process"/>
    <property type="evidence" value="ECO:0007669"/>
    <property type="project" value="TreeGrafter"/>
</dbReference>
<dbReference type="RefSeq" id="WP_163171736.1">
    <property type="nucleotide sequence ID" value="NZ_CP044463.1"/>
</dbReference>
<organism evidence="6 7">
    <name type="scientific">Acinetobacter schindleri</name>
    <dbReference type="NCBI Taxonomy" id="108981"/>
    <lineage>
        <taxon>Bacteria</taxon>
        <taxon>Pseudomonadati</taxon>
        <taxon>Pseudomonadota</taxon>
        <taxon>Gammaproteobacteria</taxon>
        <taxon>Moraxellales</taxon>
        <taxon>Moraxellaceae</taxon>
        <taxon>Acinetobacter</taxon>
    </lineage>
</organism>
<evidence type="ECO:0000313" key="6">
    <source>
        <dbReference type="EMBL" id="QIC67783.1"/>
    </source>
</evidence>
<dbReference type="GO" id="GO:0005524">
    <property type="term" value="F:ATP binding"/>
    <property type="evidence" value="ECO:0007669"/>
    <property type="project" value="UniProtKB-KW"/>
</dbReference>
<reference evidence="6 7" key="1">
    <citation type="submission" date="2019-09" db="EMBL/GenBank/DDBJ databases">
        <title>Non-baumannii Acinetobacter spp. carrying blaNDM-1 isolated in China.</title>
        <authorList>
            <person name="Cui C."/>
            <person name="Chen C."/>
            <person name="Sun J."/>
            <person name="Liu Y."/>
        </authorList>
    </citation>
    <scope>NUCLEOTIDE SEQUENCE [LARGE SCALE GENOMIC DNA]</scope>
    <source>
        <strain evidence="6 7">HZE23-1</strain>
    </source>
</reference>
<feature type="binding site" evidence="4">
    <location>
        <position position="56"/>
    </location>
    <ligand>
        <name>substrate</name>
    </ligand>
</feature>
<dbReference type="AlphaFoldDB" id="A0AAE7BXZ4"/>
<sequence>MYTTVQELRKKIRQARRRISQFEQKKSAQQVLNLLRSNPQFIHSQHVGLYLDAFGEIRTQQIIEYCFSVDKKVYLPVICNMNQRLEWVRINKHLYRNKRFFHHRLGMREPMQSRGLHVSKLDLLIMPLLICDYRGTRIGMGGGYYDRTLATAYKKPYRLGLAHDLQLVETSLPREKWDQPLDALLTPTRLLHFKRL</sequence>